<keyword evidence="12" id="KW-1185">Reference proteome</keyword>
<keyword evidence="5 8" id="KW-0472">Membrane</keyword>
<evidence type="ECO:0000313" key="11">
    <source>
        <dbReference type="EMBL" id="TWD80547.1"/>
    </source>
</evidence>
<dbReference type="GO" id="GO:0005886">
    <property type="term" value="C:plasma membrane"/>
    <property type="evidence" value="ECO:0007669"/>
    <property type="project" value="UniProtKB-SubCell"/>
</dbReference>
<feature type="region of interest" description="Disordered" evidence="7">
    <location>
        <begin position="1"/>
        <end position="24"/>
    </location>
</feature>
<evidence type="ECO:0000256" key="1">
    <source>
        <dbReference type="ARBA" id="ARBA00004651"/>
    </source>
</evidence>
<protein>
    <submittedName>
        <fullName evidence="11">Putative ABC transport system permease protein</fullName>
    </submittedName>
</protein>
<feature type="transmembrane region" description="Helical" evidence="8">
    <location>
        <begin position="374"/>
        <end position="403"/>
    </location>
</feature>
<keyword evidence="4 8" id="KW-1133">Transmembrane helix</keyword>
<evidence type="ECO:0000256" key="3">
    <source>
        <dbReference type="ARBA" id="ARBA00022692"/>
    </source>
</evidence>
<feature type="domain" description="MacB-like periplasmic core" evidence="10">
    <location>
        <begin position="74"/>
        <end position="268"/>
    </location>
</feature>
<dbReference type="InterPro" id="IPR003838">
    <property type="entry name" value="ABC3_permease_C"/>
</dbReference>
<feature type="domain" description="ABC3 transporter permease C-terminal" evidence="9">
    <location>
        <begin position="329"/>
        <end position="442"/>
    </location>
</feature>
<name>A0A561BNV4_9ACTN</name>
<keyword evidence="3 8" id="KW-0812">Transmembrane</keyword>
<dbReference type="AlphaFoldDB" id="A0A561BNV4"/>
<feature type="transmembrane region" description="Helical" evidence="8">
    <location>
        <begin position="325"/>
        <end position="351"/>
    </location>
</feature>
<gene>
    <name evidence="11" type="ORF">FB561_1628</name>
</gene>
<evidence type="ECO:0000256" key="7">
    <source>
        <dbReference type="SAM" id="MobiDB-lite"/>
    </source>
</evidence>
<organism evidence="11 12">
    <name type="scientific">Kribbella amoyensis</name>
    <dbReference type="NCBI Taxonomy" id="996641"/>
    <lineage>
        <taxon>Bacteria</taxon>
        <taxon>Bacillati</taxon>
        <taxon>Actinomycetota</taxon>
        <taxon>Actinomycetes</taxon>
        <taxon>Propionibacteriales</taxon>
        <taxon>Kribbellaceae</taxon>
        <taxon>Kribbella</taxon>
    </lineage>
</organism>
<dbReference type="Pfam" id="PF02687">
    <property type="entry name" value="FtsX"/>
    <property type="match status" value="1"/>
</dbReference>
<comment type="similarity">
    <text evidence="6">Belongs to the ABC-4 integral membrane protein family.</text>
</comment>
<reference evidence="11 12" key="1">
    <citation type="submission" date="2019-06" db="EMBL/GenBank/DDBJ databases">
        <title>Sequencing the genomes of 1000 actinobacteria strains.</title>
        <authorList>
            <person name="Klenk H.-P."/>
        </authorList>
    </citation>
    <scope>NUCLEOTIDE SEQUENCE [LARGE SCALE GENOMIC DNA]</scope>
    <source>
        <strain evidence="11 12">DSM 24683</strain>
    </source>
</reference>
<dbReference type="Pfam" id="PF12704">
    <property type="entry name" value="MacB_PCD"/>
    <property type="match status" value="1"/>
</dbReference>
<evidence type="ECO:0000256" key="4">
    <source>
        <dbReference type="ARBA" id="ARBA00022989"/>
    </source>
</evidence>
<evidence type="ECO:0000256" key="8">
    <source>
        <dbReference type="SAM" id="Phobius"/>
    </source>
</evidence>
<dbReference type="InterPro" id="IPR050250">
    <property type="entry name" value="Macrolide_Exporter_MacB"/>
</dbReference>
<dbReference type="InterPro" id="IPR025857">
    <property type="entry name" value="MacB_PCD"/>
</dbReference>
<evidence type="ECO:0000256" key="5">
    <source>
        <dbReference type="ARBA" id="ARBA00023136"/>
    </source>
</evidence>
<dbReference type="GO" id="GO:0022857">
    <property type="term" value="F:transmembrane transporter activity"/>
    <property type="evidence" value="ECO:0007669"/>
    <property type="project" value="TreeGrafter"/>
</dbReference>
<keyword evidence="2" id="KW-1003">Cell membrane</keyword>
<proteinExistence type="inferred from homology"/>
<dbReference type="PANTHER" id="PTHR30572">
    <property type="entry name" value="MEMBRANE COMPONENT OF TRANSPORTER-RELATED"/>
    <property type="match status" value="1"/>
</dbReference>
<dbReference type="Proteomes" id="UP000318380">
    <property type="component" value="Unassembled WGS sequence"/>
</dbReference>
<feature type="compositionally biased region" description="Pro residues" evidence="7">
    <location>
        <begin position="1"/>
        <end position="19"/>
    </location>
</feature>
<dbReference type="EMBL" id="VIVK01000001">
    <property type="protein sequence ID" value="TWD80547.1"/>
    <property type="molecule type" value="Genomic_DNA"/>
</dbReference>
<evidence type="ECO:0000256" key="6">
    <source>
        <dbReference type="ARBA" id="ARBA00038076"/>
    </source>
</evidence>
<feature type="transmembrane region" description="Helical" evidence="8">
    <location>
        <begin position="415"/>
        <end position="435"/>
    </location>
</feature>
<evidence type="ECO:0000259" key="9">
    <source>
        <dbReference type="Pfam" id="PF02687"/>
    </source>
</evidence>
<dbReference type="OrthoDB" id="9780560at2"/>
<sequence length="449" mass="45935">MVTPQTGPPDPAGGPPTSPPTAGRARRAFARLRLTAGRGSSGRSSRRRLTRGPAVRDLLDEALAGVAARPTRLILTTLGTVLGIAALVGTVGLGQTAAGQITQRFDLAAATRVVVAPDDNGQEGEAATQLPWDAPDRISRLNGVDAAGTVSALEVGDDLVHSVAGLEGQKNGHALPILAGSAGLFDAIRSKLRTGRTFDAGHDARGDRVVVLGKHAAEKLGINRVDAQPAVFIGDQAYTVIGILDAVSGRAELLDGVIMPNGTAQEAYGLESPDAVEIRTQVGAAQLIAGQAPVAIDPNNPGSLQVDAPPVQGAVRKGVESDLNALFLLLGAVALLVGGLGIANVTLLSVLERVSEIGLRRALGAARRHVAGQFLVESVIVGFLGGLLGTAVGVLLTVAVSWIRDWTPILDTRLSLGSPLLGALIGLIAGTYPAWKASAIQPITALRGT</sequence>
<evidence type="ECO:0000259" key="10">
    <source>
        <dbReference type="Pfam" id="PF12704"/>
    </source>
</evidence>
<comment type="caution">
    <text evidence="11">The sequence shown here is derived from an EMBL/GenBank/DDBJ whole genome shotgun (WGS) entry which is preliminary data.</text>
</comment>
<evidence type="ECO:0000313" key="12">
    <source>
        <dbReference type="Proteomes" id="UP000318380"/>
    </source>
</evidence>
<comment type="subcellular location">
    <subcellularLocation>
        <location evidence="1">Cell membrane</location>
        <topology evidence="1">Multi-pass membrane protein</topology>
    </subcellularLocation>
</comment>
<accession>A0A561BNV4</accession>
<evidence type="ECO:0000256" key="2">
    <source>
        <dbReference type="ARBA" id="ARBA00022475"/>
    </source>
</evidence>
<dbReference type="PANTHER" id="PTHR30572:SF4">
    <property type="entry name" value="ABC TRANSPORTER PERMEASE YTRF"/>
    <property type="match status" value="1"/>
</dbReference>